<evidence type="ECO:0000259" key="8">
    <source>
        <dbReference type="PROSITE" id="PS51671"/>
    </source>
</evidence>
<evidence type="ECO:0000256" key="1">
    <source>
        <dbReference type="ARBA" id="ARBA00019852"/>
    </source>
</evidence>
<comment type="caution">
    <text evidence="10">The sequence shown here is derived from an EMBL/GenBank/DDBJ whole genome shotgun (WGS) entry which is preliminary data.</text>
</comment>
<dbReference type="InterPro" id="IPR007685">
    <property type="entry name" value="RelA_SpoT"/>
</dbReference>
<proteinExistence type="inferred from homology"/>
<dbReference type="OrthoDB" id="9805041at2"/>
<dbReference type="Pfam" id="PF13291">
    <property type="entry name" value="ACT_4"/>
    <property type="match status" value="1"/>
</dbReference>
<dbReference type="GO" id="GO:0008728">
    <property type="term" value="F:GTP diphosphokinase activity"/>
    <property type="evidence" value="ECO:0007669"/>
    <property type="project" value="TreeGrafter"/>
</dbReference>
<comment type="pathway">
    <text evidence="2">Purine metabolism.</text>
</comment>
<reference evidence="10 11" key="1">
    <citation type="submission" date="2016-11" db="EMBL/GenBank/DDBJ databases">
        <title>Mixed transmission modes and dynamic genome evolution in an obligate animal-bacterial symbiosis.</title>
        <authorList>
            <person name="Russell S.L."/>
            <person name="Corbett-Detig R.B."/>
            <person name="Cavanaugh C.M."/>
        </authorList>
    </citation>
    <scope>NUCLEOTIDE SEQUENCE [LARGE SCALE GENOMIC DNA]</scope>
    <source>
        <strain evidence="10">Sp-SM6</strain>
    </source>
</reference>
<evidence type="ECO:0000256" key="5">
    <source>
        <dbReference type="ARBA" id="ARBA00033308"/>
    </source>
</evidence>
<dbReference type="CDD" id="cd01668">
    <property type="entry name" value="TGS_RSH"/>
    <property type="match status" value="1"/>
</dbReference>
<dbReference type="Gene3D" id="3.30.460.10">
    <property type="entry name" value="Beta Polymerase, domain 2"/>
    <property type="match status" value="1"/>
</dbReference>
<dbReference type="SUPFAM" id="SSF81301">
    <property type="entry name" value="Nucleotidyltransferase"/>
    <property type="match status" value="1"/>
</dbReference>
<dbReference type="PANTHER" id="PTHR21262">
    <property type="entry name" value="GUANOSINE-3',5'-BIS DIPHOSPHATE 3'-PYROPHOSPHOHYDROLASE"/>
    <property type="match status" value="1"/>
</dbReference>
<evidence type="ECO:0000256" key="6">
    <source>
        <dbReference type="RuleBase" id="RU003847"/>
    </source>
</evidence>
<dbReference type="Gene3D" id="3.10.20.30">
    <property type="match status" value="1"/>
</dbReference>
<name>A0A1T2LCI0_9GAMM</name>
<gene>
    <name evidence="10" type="primary">relA</name>
    <name evidence="10" type="ORF">BOW52_01470</name>
</gene>
<dbReference type="InterPro" id="IPR002912">
    <property type="entry name" value="ACT_dom"/>
</dbReference>
<keyword evidence="10" id="KW-0808">Transferase</keyword>
<dbReference type="NCBIfam" id="TIGR00691">
    <property type="entry name" value="spoT_relA"/>
    <property type="match status" value="1"/>
</dbReference>
<dbReference type="AlphaFoldDB" id="A0A1T2LCI0"/>
<comment type="function">
    <text evidence="6">In eubacteria ppGpp (guanosine 3'-diphosphate 5'-diphosphate) is a mediator of the stringent response that coordinates a variety of cellular activities in response to changes in nutritional abundance.</text>
</comment>
<dbReference type="SUPFAM" id="SSF55021">
    <property type="entry name" value="ACT-like"/>
    <property type="match status" value="1"/>
</dbReference>
<dbReference type="InterPro" id="IPR012675">
    <property type="entry name" value="Beta-grasp_dom_sf"/>
</dbReference>
<dbReference type="Gene3D" id="1.10.3210.10">
    <property type="entry name" value="Hypothetical protein af1432"/>
    <property type="match status" value="1"/>
</dbReference>
<protein>
    <recommendedName>
        <fullName evidence="1">GTP pyrophosphokinase</fullName>
    </recommendedName>
    <alternativeName>
        <fullName evidence="4">(p)ppGpp synthase</fullName>
    </alternativeName>
    <alternativeName>
        <fullName evidence="3">ATP:GTP 3'-pyrophosphotransferase</fullName>
    </alternativeName>
    <alternativeName>
        <fullName evidence="5">ppGpp synthase I</fullName>
    </alternativeName>
</protein>
<evidence type="ECO:0000259" key="9">
    <source>
        <dbReference type="PROSITE" id="PS51880"/>
    </source>
</evidence>
<dbReference type="EMBL" id="MPRK01000012">
    <property type="protein sequence ID" value="OOZ42808.1"/>
    <property type="molecule type" value="Genomic_DNA"/>
</dbReference>
<dbReference type="SUPFAM" id="SSF81271">
    <property type="entry name" value="TGS-like"/>
    <property type="match status" value="1"/>
</dbReference>
<dbReference type="InterPro" id="IPR043519">
    <property type="entry name" value="NT_sf"/>
</dbReference>
<dbReference type="PANTHER" id="PTHR21262:SF31">
    <property type="entry name" value="GTP PYROPHOSPHOKINASE"/>
    <property type="match status" value="1"/>
</dbReference>
<evidence type="ECO:0000313" key="10">
    <source>
        <dbReference type="EMBL" id="OOZ42808.1"/>
    </source>
</evidence>
<dbReference type="InterPro" id="IPR004811">
    <property type="entry name" value="RelA/Spo_fam"/>
</dbReference>
<comment type="similarity">
    <text evidence="6">Belongs to the relA/spoT family.</text>
</comment>
<dbReference type="Pfam" id="PF04607">
    <property type="entry name" value="RelA_SpoT"/>
    <property type="match status" value="1"/>
</dbReference>
<organism evidence="10 11">
    <name type="scientific">Solemya elarraichensis gill symbiont</name>
    <dbReference type="NCBI Taxonomy" id="1918949"/>
    <lineage>
        <taxon>Bacteria</taxon>
        <taxon>Pseudomonadati</taxon>
        <taxon>Pseudomonadota</taxon>
        <taxon>Gammaproteobacteria</taxon>
        <taxon>sulfur-oxidizing symbionts</taxon>
    </lineage>
</organism>
<accession>A0A1T2LCI0</accession>
<dbReference type="InterPro" id="IPR012676">
    <property type="entry name" value="TGS-like"/>
</dbReference>
<dbReference type="GO" id="GO:0042594">
    <property type="term" value="P:response to starvation"/>
    <property type="evidence" value="ECO:0007669"/>
    <property type="project" value="TreeGrafter"/>
</dbReference>
<dbReference type="CDD" id="cd04876">
    <property type="entry name" value="ACT_RelA-SpoT"/>
    <property type="match status" value="1"/>
</dbReference>
<dbReference type="GO" id="GO:0015969">
    <property type="term" value="P:guanosine tetraphosphate metabolic process"/>
    <property type="evidence" value="ECO:0007669"/>
    <property type="project" value="InterPro"/>
</dbReference>
<dbReference type="GO" id="GO:0015949">
    <property type="term" value="P:nucleobase-containing small molecule interconversion"/>
    <property type="evidence" value="ECO:0007669"/>
    <property type="project" value="UniProtKB-ARBA"/>
</dbReference>
<evidence type="ECO:0000256" key="3">
    <source>
        <dbReference type="ARBA" id="ARBA00029754"/>
    </source>
</evidence>
<dbReference type="FunFam" id="3.10.20.30:FF:000002">
    <property type="entry name" value="GTP pyrophosphokinase (RelA/SpoT)"/>
    <property type="match status" value="1"/>
</dbReference>
<dbReference type="SMART" id="SM00954">
    <property type="entry name" value="RelA_SpoT"/>
    <property type="match status" value="1"/>
</dbReference>
<dbReference type="InterPro" id="IPR004095">
    <property type="entry name" value="TGS"/>
</dbReference>
<feature type="domain" description="TGS" evidence="9">
    <location>
        <begin position="405"/>
        <end position="468"/>
    </location>
</feature>
<feature type="domain" description="ACT" evidence="8">
    <location>
        <begin position="665"/>
        <end position="739"/>
    </location>
</feature>
<dbReference type="InterPro" id="IPR045865">
    <property type="entry name" value="ACT-like_dom_sf"/>
</dbReference>
<dbReference type="Pfam" id="PF13328">
    <property type="entry name" value="HD_4"/>
    <property type="match status" value="1"/>
</dbReference>
<keyword evidence="11" id="KW-1185">Reference proteome</keyword>
<feature type="region of interest" description="Disordered" evidence="7">
    <location>
        <begin position="563"/>
        <end position="589"/>
    </location>
</feature>
<dbReference type="PROSITE" id="PS51671">
    <property type="entry name" value="ACT"/>
    <property type="match status" value="1"/>
</dbReference>
<feature type="compositionally biased region" description="Basic residues" evidence="7">
    <location>
        <begin position="571"/>
        <end position="585"/>
    </location>
</feature>
<dbReference type="Proteomes" id="UP000190198">
    <property type="component" value="Unassembled WGS sequence"/>
</dbReference>
<dbReference type="Pfam" id="PF19296">
    <property type="entry name" value="RelA_AH_RIS"/>
    <property type="match status" value="1"/>
</dbReference>
<dbReference type="InterPro" id="IPR033655">
    <property type="entry name" value="TGS_RelA/SpoT"/>
</dbReference>
<dbReference type="GO" id="GO:0008893">
    <property type="term" value="F:guanosine-3',5'-bis(diphosphate) 3'-diphosphatase activity"/>
    <property type="evidence" value="ECO:0007669"/>
    <property type="project" value="TreeGrafter"/>
</dbReference>
<evidence type="ECO:0000256" key="7">
    <source>
        <dbReference type="SAM" id="MobiDB-lite"/>
    </source>
</evidence>
<dbReference type="GO" id="GO:0016301">
    <property type="term" value="F:kinase activity"/>
    <property type="evidence" value="ECO:0007669"/>
    <property type="project" value="UniProtKB-KW"/>
</dbReference>
<dbReference type="InterPro" id="IPR045600">
    <property type="entry name" value="RelA/SpoT_AH_RIS"/>
</dbReference>
<dbReference type="GO" id="GO:0005886">
    <property type="term" value="C:plasma membrane"/>
    <property type="evidence" value="ECO:0007669"/>
    <property type="project" value="TreeGrafter"/>
</dbReference>
<evidence type="ECO:0000256" key="4">
    <source>
        <dbReference type="ARBA" id="ARBA00032407"/>
    </source>
</evidence>
<sequence length="739" mass="84431">MVSRAKRLPEDRLDQAAVKTWLDSLPKATDEKARKGLLHAVELCAELLAELKDRTGEQLSLYAMHVADLLVQLEMDDETVSAALLYRIVGNEFKTQEEIEETFGATVAGLVKDLLLIQQLSPGVLSDREEKGEEHSENLRRMLLGIASDVRAVLVLLAERVHLMRRLSYLDEKLQSQFSRNTRDIFAPLANRLGVWQLKWELEDLSLRYLEPEQYRSIAKQLEERRDERIAYIKQAVALLQQAFGDNDIRADISGRPKHLYSIWKKMYRKQSGFEHIFDVRAVRVLVDSVADCYAALGIVHSIWKHIPHEFDDYIATPKANLYQSIHTVVVGPDEKPLEIQIRTHDMHSHAEHGVAAHWRYKEQKGSSDDLERRISWMRQWLEQREPASEQGASLLARDVHLDYEQTQVYVLTPQGKVIELPNGSTPVDFAYAIHSSVGHRCRGARIDGHIVPLNTPLESGQTVDILTHKEERPSRDWMSPHLGYIKTSRARNRVKSWYRHQDFDSHVEMGKASLERELTRLGFERPELAKIAPEFNLKGVDDLYAAIGRGDVSPVQIAGWRHREEERENKPKKRVKRRQQRGKSAHGASADIIVDGIDDLMTHLGKCCKPVPSDAIIGYITRGRGVTVHRSDCSVVRHMKEDDRARLVDVRWGDEGEDAAFEVDVRVVALDRKGLMRDVTALFSNEEIDVTGINSHSDRKQQKAIMRFSLQIDNVGQLSRIIDKLAQLPDVEEVSRIT</sequence>
<dbReference type="RefSeq" id="WP_078476101.1">
    <property type="nucleotide sequence ID" value="NZ_MPRK01000012.1"/>
</dbReference>
<dbReference type="SUPFAM" id="SSF109604">
    <property type="entry name" value="HD-domain/PDEase-like"/>
    <property type="match status" value="1"/>
</dbReference>
<evidence type="ECO:0000313" key="11">
    <source>
        <dbReference type="Proteomes" id="UP000190198"/>
    </source>
</evidence>
<dbReference type="Pfam" id="PF02824">
    <property type="entry name" value="TGS"/>
    <property type="match status" value="1"/>
</dbReference>
<dbReference type="CDD" id="cd05399">
    <property type="entry name" value="NT_Rel-Spo_like"/>
    <property type="match status" value="1"/>
</dbReference>
<dbReference type="Gene3D" id="3.30.70.260">
    <property type="match status" value="1"/>
</dbReference>
<evidence type="ECO:0000256" key="2">
    <source>
        <dbReference type="ARBA" id="ARBA00025704"/>
    </source>
</evidence>
<dbReference type="FunFam" id="3.30.460.10:FF:000001">
    <property type="entry name" value="GTP pyrophosphokinase RelA"/>
    <property type="match status" value="1"/>
</dbReference>
<keyword evidence="10" id="KW-0418">Kinase</keyword>
<dbReference type="PROSITE" id="PS51880">
    <property type="entry name" value="TGS"/>
    <property type="match status" value="1"/>
</dbReference>